<feature type="domain" description="Ribosomal RNA small subunit methyltransferase E methyltransferase" evidence="13">
    <location>
        <begin position="74"/>
        <end position="244"/>
    </location>
</feature>
<dbReference type="GO" id="GO:0070475">
    <property type="term" value="P:rRNA base methylation"/>
    <property type="evidence" value="ECO:0007669"/>
    <property type="project" value="TreeGrafter"/>
</dbReference>
<evidence type="ECO:0000256" key="3">
    <source>
        <dbReference type="ARBA" id="ARBA00012328"/>
    </source>
</evidence>
<dbReference type="OrthoDB" id="9815641at2"/>
<keyword evidence="9 12" id="KW-0949">S-adenosyl-L-methionine</keyword>
<comment type="subcellular location">
    <subcellularLocation>
        <location evidence="1 12">Cytoplasm</location>
    </subcellularLocation>
</comment>
<evidence type="ECO:0000256" key="6">
    <source>
        <dbReference type="ARBA" id="ARBA00022552"/>
    </source>
</evidence>
<evidence type="ECO:0000313" key="15">
    <source>
        <dbReference type="EMBL" id="RSU07028.1"/>
    </source>
</evidence>
<comment type="catalytic activity">
    <reaction evidence="11 12">
        <text>uridine(1498) in 16S rRNA + S-adenosyl-L-methionine = N(3)-methyluridine(1498) in 16S rRNA + S-adenosyl-L-homocysteine + H(+)</text>
        <dbReference type="Rhea" id="RHEA:42920"/>
        <dbReference type="Rhea" id="RHEA-COMP:10283"/>
        <dbReference type="Rhea" id="RHEA-COMP:10284"/>
        <dbReference type="ChEBI" id="CHEBI:15378"/>
        <dbReference type="ChEBI" id="CHEBI:57856"/>
        <dbReference type="ChEBI" id="CHEBI:59789"/>
        <dbReference type="ChEBI" id="CHEBI:65315"/>
        <dbReference type="ChEBI" id="CHEBI:74502"/>
        <dbReference type="EC" id="2.1.1.193"/>
    </reaction>
</comment>
<evidence type="ECO:0000256" key="12">
    <source>
        <dbReference type="PIRNR" id="PIRNR015601"/>
    </source>
</evidence>
<comment type="similarity">
    <text evidence="2 12">Belongs to the RNA methyltransferase RsmE family.</text>
</comment>
<evidence type="ECO:0000256" key="2">
    <source>
        <dbReference type="ARBA" id="ARBA00005528"/>
    </source>
</evidence>
<dbReference type="InterPro" id="IPR029026">
    <property type="entry name" value="tRNA_m1G_MTases_N"/>
</dbReference>
<dbReference type="EC" id="2.1.1.193" evidence="3 12"/>
<dbReference type="SUPFAM" id="SSF88697">
    <property type="entry name" value="PUA domain-like"/>
    <property type="match status" value="1"/>
</dbReference>
<organism evidence="15 16">
    <name type="scientific">Vagococcus entomophilus</name>
    <dbReference type="NCBI Taxonomy" id="1160095"/>
    <lineage>
        <taxon>Bacteria</taxon>
        <taxon>Bacillati</taxon>
        <taxon>Bacillota</taxon>
        <taxon>Bacilli</taxon>
        <taxon>Lactobacillales</taxon>
        <taxon>Enterococcaceae</taxon>
        <taxon>Vagococcus</taxon>
    </lineage>
</organism>
<dbReference type="PANTHER" id="PTHR30027">
    <property type="entry name" value="RIBOSOMAL RNA SMALL SUBUNIT METHYLTRANSFERASE E"/>
    <property type="match status" value="1"/>
</dbReference>
<evidence type="ECO:0000313" key="16">
    <source>
        <dbReference type="Proteomes" id="UP000288669"/>
    </source>
</evidence>
<dbReference type="NCBIfam" id="TIGR00046">
    <property type="entry name" value="RsmE family RNA methyltransferase"/>
    <property type="match status" value="1"/>
</dbReference>
<dbReference type="GO" id="GO:0005737">
    <property type="term" value="C:cytoplasm"/>
    <property type="evidence" value="ECO:0007669"/>
    <property type="project" value="UniProtKB-SubCell"/>
</dbReference>
<feature type="domain" description="Ribosomal RNA small subunit methyltransferase E PUA-like" evidence="14">
    <location>
        <begin position="19"/>
        <end position="65"/>
    </location>
</feature>
<comment type="caution">
    <text evidence="15">The sequence shown here is derived from an EMBL/GenBank/DDBJ whole genome shotgun (WGS) entry which is preliminary data.</text>
</comment>
<evidence type="ECO:0000256" key="7">
    <source>
        <dbReference type="ARBA" id="ARBA00022603"/>
    </source>
</evidence>
<gene>
    <name evidence="15" type="ORF">CBF30_07155</name>
</gene>
<dbReference type="SUPFAM" id="SSF75217">
    <property type="entry name" value="alpha/beta knot"/>
    <property type="match status" value="1"/>
</dbReference>
<dbReference type="Gene3D" id="3.40.1280.10">
    <property type="match status" value="1"/>
</dbReference>
<evidence type="ECO:0000256" key="1">
    <source>
        <dbReference type="ARBA" id="ARBA00004496"/>
    </source>
</evidence>
<keyword evidence="5 12" id="KW-0963">Cytoplasm</keyword>
<dbReference type="InterPro" id="IPR015947">
    <property type="entry name" value="PUA-like_sf"/>
</dbReference>
<dbReference type="AlphaFoldDB" id="A0A430AGL8"/>
<dbReference type="InterPro" id="IPR046887">
    <property type="entry name" value="RsmE_PUA-like"/>
</dbReference>
<evidence type="ECO:0000256" key="9">
    <source>
        <dbReference type="ARBA" id="ARBA00022691"/>
    </source>
</evidence>
<protein>
    <recommendedName>
        <fullName evidence="4 12">Ribosomal RNA small subunit methyltransferase E</fullName>
        <ecNumber evidence="3 12">2.1.1.193</ecNumber>
    </recommendedName>
</protein>
<dbReference type="Proteomes" id="UP000288669">
    <property type="component" value="Unassembled WGS sequence"/>
</dbReference>
<evidence type="ECO:0000259" key="14">
    <source>
        <dbReference type="Pfam" id="PF20260"/>
    </source>
</evidence>
<dbReference type="Pfam" id="PF20260">
    <property type="entry name" value="PUA_4"/>
    <property type="match status" value="1"/>
</dbReference>
<dbReference type="RefSeq" id="WP_126824359.1">
    <property type="nucleotide sequence ID" value="NZ_JBHLWU010000002.1"/>
</dbReference>
<accession>A0A430AGL8</accession>
<comment type="function">
    <text evidence="10 12">Specifically methylates the N3 position of the uracil ring of uridine 1498 (m3U1498) in 16S rRNA. Acts on the fully assembled 30S ribosomal subunit.</text>
</comment>
<name>A0A430AGL8_9ENTE</name>
<evidence type="ECO:0000256" key="4">
    <source>
        <dbReference type="ARBA" id="ARBA00013673"/>
    </source>
</evidence>
<evidence type="ECO:0000256" key="8">
    <source>
        <dbReference type="ARBA" id="ARBA00022679"/>
    </source>
</evidence>
<keyword evidence="16" id="KW-1185">Reference proteome</keyword>
<dbReference type="NCBIfam" id="NF008691">
    <property type="entry name" value="PRK11713.1-4"/>
    <property type="match status" value="1"/>
</dbReference>
<dbReference type="PIRSF" id="PIRSF015601">
    <property type="entry name" value="MTase_slr0722"/>
    <property type="match status" value="1"/>
</dbReference>
<dbReference type="InterPro" id="IPR029028">
    <property type="entry name" value="Alpha/beta_knot_MTases"/>
</dbReference>
<dbReference type="InterPro" id="IPR006700">
    <property type="entry name" value="RsmE"/>
</dbReference>
<evidence type="ECO:0000256" key="11">
    <source>
        <dbReference type="ARBA" id="ARBA00047944"/>
    </source>
</evidence>
<dbReference type="PANTHER" id="PTHR30027:SF3">
    <property type="entry name" value="16S RRNA (URACIL(1498)-N(3))-METHYLTRANSFERASE"/>
    <property type="match status" value="1"/>
</dbReference>
<dbReference type="Pfam" id="PF04452">
    <property type="entry name" value="Methyltrans_RNA"/>
    <property type="match status" value="1"/>
</dbReference>
<evidence type="ECO:0000259" key="13">
    <source>
        <dbReference type="Pfam" id="PF04452"/>
    </source>
</evidence>
<dbReference type="CDD" id="cd18084">
    <property type="entry name" value="RsmE-like"/>
    <property type="match status" value="1"/>
</dbReference>
<keyword evidence="6 12" id="KW-0698">rRNA processing</keyword>
<proteinExistence type="inferred from homology"/>
<keyword evidence="7 12" id="KW-0489">Methyltransferase</keyword>
<keyword evidence="8 12" id="KW-0808">Transferase</keyword>
<dbReference type="InterPro" id="IPR046886">
    <property type="entry name" value="RsmE_MTase_dom"/>
</dbReference>
<evidence type="ECO:0000256" key="10">
    <source>
        <dbReference type="ARBA" id="ARBA00025699"/>
    </source>
</evidence>
<dbReference type="GO" id="GO:0070042">
    <property type="term" value="F:rRNA (uridine-N3-)-methyltransferase activity"/>
    <property type="evidence" value="ECO:0007669"/>
    <property type="project" value="TreeGrafter"/>
</dbReference>
<dbReference type="EMBL" id="NGJZ01000002">
    <property type="protein sequence ID" value="RSU07028.1"/>
    <property type="molecule type" value="Genomic_DNA"/>
</dbReference>
<reference evidence="15 16" key="1">
    <citation type="submission" date="2017-05" db="EMBL/GenBank/DDBJ databases">
        <title>Vagococcus spp. assemblies.</title>
        <authorList>
            <person name="Gulvik C.A."/>
        </authorList>
    </citation>
    <scope>NUCLEOTIDE SEQUENCE [LARGE SCALE GENOMIC DNA]</scope>
    <source>
        <strain evidence="15 16">DSM 24756</strain>
    </source>
</reference>
<sequence length="251" mass="28584">MQRYFLNERYVNQNQSFTLTEEDYHHAVRVMRMAVGDDCFLVFQNQCSIKAKITRIEADSVYLEEIEKEQAEKEMPVSVTIACGYPKGDKLEWIAQKGTELGMQALVGFPSKYAVAKWDDKKRVKKSIRLQKICKEAAEQAHRTMQPQVTLLSELDELVQKFKEYQTVLVAYEESAKKGEKSAFVQAITQCVQQEKVLIIFGPEGGFSKGEIDLFYQNGAIICGLGPRILRAETAPIYALSAMSYQWELLG</sequence>
<evidence type="ECO:0000256" key="5">
    <source>
        <dbReference type="ARBA" id="ARBA00022490"/>
    </source>
</evidence>